<sequence length="130" mass="14973">MKVGDNLREIREKQTKFRQEDVAKALGISTKAYGNIENNQADITLKRLNELAEIFGVTPEYIISYQNKPTYTNVFNNYDGNQGVINMYQGCGSDQIKNIEEDIKKTGKRPVAYRQRQGITNQWIRGLRIL</sequence>
<dbReference type="Pfam" id="PF01381">
    <property type="entry name" value="HTH_3"/>
    <property type="match status" value="1"/>
</dbReference>
<dbReference type="PANTHER" id="PTHR46558">
    <property type="entry name" value="TRACRIPTIONAL REGULATORY PROTEIN-RELATED-RELATED"/>
    <property type="match status" value="1"/>
</dbReference>
<reference evidence="4" key="1">
    <citation type="submission" date="2024-03" db="EMBL/GenBank/DDBJ databases">
        <title>Chitinophaga horti sp. nov., isolated from garden soil.</title>
        <authorList>
            <person name="Lee D.S."/>
            <person name="Han D.M."/>
            <person name="Baek J.H."/>
            <person name="Choi D.G."/>
            <person name="Jeon J.H."/>
            <person name="Jeon C.O."/>
        </authorList>
    </citation>
    <scope>NUCLEOTIDE SEQUENCE [LARGE SCALE GENOMIC DNA]</scope>
    <source>
        <strain evidence="4">GPA1</strain>
    </source>
</reference>
<organism evidence="3 4">
    <name type="scientific">Chitinophaga pollutisoli</name>
    <dbReference type="NCBI Taxonomy" id="3133966"/>
    <lineage>
        <taxon>Bacteria</taxon>
        <taxon>Pseudomonadati</taxon>
        <taxon>Bacteroidota</taxon>
        <taxon>Chitinophagia</taxon>
        <taxon>Chitinophagales</taxon>
        <taxon>Chitinophagaceae</taxon>
        <taxon>Chitinophaga</taxon>
    </lineage>
</organism>
<evidence type="ECO:0000259" key="2">
    <source>
        <dbReference type="PROSITE" id="PS50943"/>
    </source>
</evidence>
<feature type="domain" description="HTH cro/C1-type" evidence="2">
    <location>
        <begin position="7"/>
        <end position="62"/>
    </location>
</feature>
<keyword evidence="1" id="KW-0238">DNA-binding</keyword>
<proteinExistence type="predicted"/>
<dbReference type="PROSITE" id="PS50943">
    <property type="entry name" value="HTH_CROC1"/>
    <property type="match status" value="1"/>
</dbReference>
<dbReference type="RefSeq" id="WP_341836914.1">
    <property type="nucleotide sequence ID" value="NZ_CP149822.1"/>
</dbReference>
<dbReference type="PANTHER" id="PTHR46558:SF4">
    <property type="entry name" value="DNA-BIDING PHAGE PROTEIN"/>
    <property type="match status" value="1"/>
</dbReference>
<evidence type="ECO:0000313" key="3">
    <source>
        <dbReference type="EMBL" id="WZN42075.1"/>
    </source>
</evidence>
<gene>
    <name evidence="3" type="ORF">WJU16_03370</name>
</gene>
<dbReference type="SUPFAM" id="SSF47413">
    <property type="entry name" value="lambda repressor-like DNA-binding domains"/>
    <property type="match status" value="1"/>
</dbReference>
<dbReference type="Gene3D" id="1.10.260.40">
    <property type="entry name" value="lambda repressor-like DNA-binding domains"/>
    <property type="match status" value="1"/>
</dbReference>
<dbReference type="Proteomes" id="UP001485459">
    <property type="component" value="Chromosome"/>
</dbReference>
<accession>A0ABZ2YQL8</accession>
<name>A0ABZ2YQL8_9BACT</name>
<dbReference type="SMART" id="SM00530">
    <property type="entry name" value="HTH_XRE"/>
    <property type="match status" value="1"/>
</dbReference>
<keyword evidence="4" id="KW-1185">Reference proteome</keyword>
<evidence type="ECO:0000313" key="4">
    <source>
        <dbReference type="Proteomes" id="UP001485459"/>
    </source>
</evidence>
<protein>
    <submittedName>
        <fullName evidence="3">Helix-turn-helix transcriptional regulator</fullName>
    </submittedName>
</protein>
<dbReference type="InterPro" id="IPR001387">
    <property type="entry name" value="Cro/C1-type_HTH"/>
</dbReference>
<dbReference type="InterPro" id="IPR010982">
    <property type="entry name" value="Lambda_DNA-bd_dom_sf"/>
</dbReference>
<dbReference type="CDD" id="cd00093">
    <property type="entry name" value="HTH_XRE"/>
    <property type="match status" value="1"/>
</dbReference>
<dbReference type="EMBL" id="CP149822">
    <property type="protein sequence ID" value="WZN42075.1"/>
    <property type="molecule type" value="Genomic_DNA"/>
</dbReference>
<evidence type="ECO:0000256" key="1">
    <source>
        <dbReference type="ARBA" id="ARBA00023125"/>
    </source>
</evidence>